<gene>
    <name evidence="2" type="ORF">CAUJ_LOCUS5737</name>
</gene>
<proteinExistence type="predicted"/>
<evidence type="ECO:0000256" key="1">
    <source>
        <dbReference type="SAM" id="MobiDB-lite"/>
    </source>
</evidence>
<name>A0A8S1H4U0_9PELO</name>
<feature type="region of interest" description="Disordered" evidence="1">
    <location>
        <begin position="1"/>
        <end position="104"/>
    </location>
</feature>
<dbReference type="Proteomes" id="UP000835052">
    <property type="component" value="Unassembled WGS sequence"/>
</dbReference>
<dbReference type="EMBL" id="CAJGYM010000012">
    <property type="protein sequence ID" value="CAD6189818.1"/>
    <property type="molecule type" value="Genomic_DNA"/>
</dbReference>
<comment type="caution">
    <text evidence="2">The sequence shown here is derived from an EMBL/GenBank/DDBJ whole genome shotgun (WGS) entry which is preliminary data.</text>
</comment>
<feature type="compositionally biased region" description="Basic and acidic residues" evidence="1">
    <location>
        <begin position="93"/>
        <end position="104"/>
    </location>
</feature>
<protein>
    <submittedName>
        <fullName evidence="2">Uncharacterized protein</fullName>
    </submittedName>
</protein>
<accession>A0A8S1H4U0</accession>
<feature type="compositionally biased region" description="Polar residues" evidence="1">
    <location>
        <begin position="34"/>
        <end position="58"/>
    </location>
</feature>
<reference evidence="2" key="1">
    <citation type="submission" date="2020-10" db="EMBL/GenBank/DDBJ databases">
        <authorList>
            <person name="Kikuchi T."/>
        </authorList>
    </citation>
    <scope>NUCLEOTIDE SEQUENCE</scope>
    <source>
        <strain evidence="2">NKZ352</strain>
    </source>
</reference>
<dbReference type="AlphaFoldDB" id="A0A8S1H4U0"/>
<organism evidence="2 3">
    <name type="scientific">Caenorhabditis auriculariae</name>
    <dbReference type="NCBI Taxonomy" id="2777116"/>
    <lineage>
        <taxon>Eukaryota</taxon>
        <taxon>Metazoa</taxon>
        <taxon>Ecdysozoa</taxon>
        <taxon>Nematoda</taxon>
        <taxon>Chromadorea</taxon>
        <taxon>Rhabditida</taxon>
        <taxon>Rhabditina</taxon>
        <taxon>Rhabditomorpha</taxon>
        <taxon>Rhabditoidea</taxon>
        <taxon>Rhabditidae</taxon>
        <taxon>Peloderinae</taxon>
        <taxon>Caenorhabditis</taxon>
    </lineage>
</organism>
<keyword evidence="3" id="KW-1185">Reference proteome</keyword>
<evidence type="ECO:0000313" key="2">
    <source>
        <dbReference type="EMBL" id="CAD6189818.1"/>
    </source>
</evidence>
<sequence length="104" mass="11680">MGKRRASVTREEPQNAGRYDLSVPPEVLKEKQRQTSPIARRTVSNTKNSSEQITNRSRTIAIASRLSYQSKASPDGPFARRASDNAQTPCKQENPKFRGFELAM</sequence>
<evidence type="ECO:0000313" key="3">
    <source>
        <dbReference type="Proteomes" id="UP000835052"/>
    </source>
</evidence>